<proteinExistence type="predicted"/>
<evidence type="ECO:0000313" key="2">
    <source>
        <dbReference type="Proteomes" id="UP000814140"/>
    </source>
</evidence>
<name>A0ACB8SH27_9AGAM</name>
<reference evidence="1" key="1">
    <citation type="submission" date="2021-03" db="EMBL/GenBank/DDBJ databases">
        <authorList>
            <consortium name="DOE Joint Genome Institute"/>
            <person name="Ahrendt S."/>
            <person name="Looney B.P."/>
            <person name="Miyauchi S."/>
            <person name="Morin E."/>
            <person name="Drula E."/>
            <person name="Courty P.E."/>
            <person name="Chicoki N."/>
            <person name="Fauchery L."/>
            <person name="Kohler A."/>
            <person name="Kuo A."/>
            <person name="Labutti K."/>
            <person name="Pangilinan J."/>
            <person name="Lipzen A."/>
            <person name="Riley R."/>
            <person name="Andreopoulos W."/>
            <person name="He G."/>
            <person name="Johnson J."/>
            <person name="Barry K.W."/>
            <person name="Grigoriev I.V."/>
            <person name="Nagy L."/>
            <person name="Hibbett D."/>
            <person name="Henrissat B."/>
            <person name="Matheny P.B."/>
            <person name="Labbe J."/>
            <person name="Martin F."/>
        </authorList>
    </citation>
    <scope>NUCLEOTIDE SEQUENCE</scope>
    <source>
        <strain evidence="1">HHB10654</strain>
    </source>
</reference>
<dbReference type="EMBL" id="MU277288">
    <property type="protein sequence ID" value="KAI0055532.1"/>
    <property type="molecule type" value="Genomic_DNA"/>
</dbReference>
<sequence length="562" mass="62563">MLFAQYSIAGVANGICLASLLAASIGITFALFFLVRHRIRQLVLWQIPGPPCPSFMMGNFRQIFNPISGIEFREHVWKTYGSVSRFNGPCWDQILMISDPVALTSIVIQHQEIFEESEWSTEVFRHAIGPGLLSTTGALHQRQRKLLNSIFSTQRMRSLVPLLNKITNQLRDIFDAKAADGPQELDMVDWFGRLALEMIGQGGLGHTFNSFSADVELEANKFRTAVKEFVPMLARLHIYLPVFPLVSRWPAKLLRFGAACLPLKDVHYFLRILDIMHVSAQRLFDAKSVLLAEGEAGLASQVGGGNDIVSVLMKTTVSAESGSQVPDEEIMAQMLTLLGAATETISNTMLRIAYLLAQNQDVQNKLRAELDEAVASADRDLDHDELTALPYLDAIYRETLRLHPPASFVTRVNRTDMTIPVSEPIPGAKFSDTSVFVPRNTTIIVDVLGVNCSEKIWGADACTWKPERWLTPLPESVADAHIPGVYSNMMTFLGGNRSCIGFKLSELELKVAMSQLVRSFRFLPSKIEVVWRLGPMMTPSVKGSDALTPKMPMVLERIESEK</sequence>
<keyword evidence="2" id="KW-1185">Reference proteome</keyword>
<organism evidence="1 2">
    <name type="scientific">Artomyces pyxidatus</name>
    <dbReference type="NCBI Taxonomy" id="48021"/>
    <lineage>
        <taxon>Eukaryota</taxon>
        <taxon>Fungi</taxon>
        <taxon>Dikarya</taxon>
        <taxon>Basidiomycota</taxon>
        <taxon>Agaricomycotina</taxon>
        <taxon>Agaricomycetes</taxon>
        <taxon>Russulales</taxon>
        <taxon>Auriscalpiaceae</taxon>
        <taxon>Artomyces</taxon>
    </lineage>
</organism>
<gene>
    <name evidence="1" type="ORF">BV25DRAFT_167771</name>
</gene>
<protein>
    <submittedName>
        <fullName evidence="1">Cytochrome P450</fullName>
    </submittedName>
</protein>
<reference evidence="1" key="2">
    <citation type="journal article" date="2022" name="New Phytol.">
        <title>Evolutionary transition to the ectomycorrhizal habit in the genomes of a hyperdiverse lineage of mushroom-forming fungi.</title>
        <authorList>
            <person name="Looney B."/>
            <person name="Miyauchi S."/>
            <person name="Morin E."/>
            <person name="Drula E."/>
            <person name="Courty P.E."/>
            <person name="Kohler A."/>
            <person name="Kuo A."/>
            <person name="LaButti K."/>
            <person name="Pangilinan J."/>
            <person name="Lipzen A."/>
            <person name="Riley R."/>
            <person name="Andreopoulos W."/>
            <person name="He G."/>
            <person name="Johnson J."/>
            <person name="Nolan M."/>
            <person name="Tritt A."/>
            <person name="Barry K.W."/>
            <person name="Grigoriev I.V."/>
            <person name="Nagy L.G."/>
            <person name="Hibbett D."/>
            <person name="Henrissat B."/>
            <person name="Matheny P.B."/>
            <person name="Labbe J."/>
            <person name="Martin F.M."/>
        </authorList>
    </citation>
    <scope>NUCLEOTIDE SEQUENCE</scope>
    <source>
        <strain evidence="1">HHB10654</strain>
    </source>
</reference>
<evidence type="ECO:0000313" key="1">
    <source>
        <dbReference type="EMBL" id="KAI0055532.1"/>
    </source>
</evidence>
<comment type="caution">
    <text evidence="1">The sequence shown here is derived from an EMBL/GenBank/DDBJ whole genome shotgun (WGS) entry which is preliminary data.</text>
</comment>
<dbReference type="Proteomes" id="UP000814140">
    <property type="component" value="Unassembled WGS sequence"/>
</dbReference>
<accession>A0ACB8SH27</accession>